<feature type="region of interest" description="Disordered" evidence="6">
    <location>
        <begin position="74"/>
        <end position="93"/>
    </location>
</feature>
<name>A0A835EN47_9POAL</name>
<reference evidence="8" key="1">
    <citation type="submission" date="2020-07" db="EMBL/GenBank/DDBJ databases">
        <title>Genome sequence and genetic diversity analysis of an under-domesticated orphan crop, white fonio (Digitaria exilis).</title>
        <authorList>
            <person name="Bennetzen J.L."/>
            <person name="Chen S."/>
            <person name="Ma X."/>
            <person name="Wang X."/>
            <person name="Yssel A.E.J."/>
            <person name="Chaluvadi S.R."/>
            <person name="Johnson M."/>
            <person name="Gangashetty P."/>
            <person name="Hamidou F."/>
            <person name="Sanogo M.D."/>
            <person name="Zwaenepoel A."/>
            <person name="Wallace J."/>
            <person name="Van De Peer Y."/>
            <person name="Van Deynze A."/>
        </authorList>
    </citation>
    <scope>NUCLEOTIDE SEQUENCE</scope>
    <source>
        <tissue evidence="8">Leaves</tissue>
    </source>
</reference>
<evidence type="ECO:0000256" key="6">
    <source>
        <dbReference type="SAM" id="MobiDB-lite"/>
    </source>
</evidence>
<dbReference type="AlphaFoldDB" id="A0A835EN47"/>
<proteinExistence type="inferred from homology"/>
<feature type="domain" description="Exostosin GT47" evidence="7">
    <location>
        <begin position="103"/>
        <end position="383"/>
    </location>
</feature>
<evidence type="ECO:0000256" key="5">
    <source>
        <dbReference type="ARBA" id="ARBA00023034"/>
    </source>
</evidence>
<dbReference type="Pfam" id="PF03016">
    <property type="entry name" value="Exostosin_GT47"/>
    <property type="match status" value="1"/>
</dbReference>
<keyword evidence="3" id="KW-0808">Transferase</keyword>
<feature type="compositionally biased region" description="Low complexity" evidence="6">
    <location>
        <begin position="84"/>
        <end position="93"/>
    </location>
</feature>
<gene>
    <name evidence="8" type="ORF">HU200_030684</name>
</gene>
<dbReference type="InterPro" id="IPR040911">
    <property type="entry name" value="Exostosin_GT47"/>
</dbReference>
<comment type="similarity">
    <text evidence="2">Belongs to the glycosyltransferase 47 family.</text>
</comment>
<dbReference type="GO" id="GO:0000139">
    <property type="term" value="C:Golgi membrane"/>
    <property type="evidence" value="ECO:0007669"/>
    <property type="project" value="UniProtKB-SubCell"/>
</dbReference>
<dbReference type="PANTHER" id="PTHR11062:SF99">
    <property type="entry name" value="EXOSTOSIN FAMILY PROTEIN"/>
    <property type="match status" value="1"/>
</dbReference>
<keyword evidence="4" id="KW-0812">Transmembrane</keyword>
<keyword evidence="5" id="KW-0333">Golgi apparatus</keyword>
<dbReference type="Proteomes" id="UP000636709">
    <property type="component" value="Unassembled WGS sequence"/>
</dbReference>
<dbReference type="InterPro" id="IPR004263">
    <property type="entry name" value="Exostosin"/>
</dbReference>
<evidence type="ECO:0000256" key="4">
    <source>
        <dbReference type="ARBA" id="ARBA00022968"/>
    </source>
</evidence>
<evidence type="ECO:0000313" key="9">
    <source>
        <dbReference type="Proteomes" id="UP000636709"/>
    </source>
</evidence>
<evidence type="ECO:0000313" key="8">
    <source>
        <dbReference type="EMBL" id="KAF8706416.1"/>
    </source>
</evidence>
<accession>A0A835EN47</accession>
<dbReference type="PANTHER" id="PTHR11062">
    <property type="entry name" value="EXOSTOSIN HEPARAN SULFATE GLYCOSYLTRANSFERASE -RELATED"/>
    <property type="match status" value="1"/>
</dbReference>
<comment type="caution">
    <text evidence="8">The sequence shown here is derived from an EMBL/GenBank/DDBJ whole genome shotgun (WGS) entry which is preliminary data.</text>
</comment>
<feature type="compositionally biased region" description="Basic and acidic residues" evidence="6">
    <location>
        <begin position="74"/>
        <end position="83"/>
    </location>
</feature>
<keyword evidence="3" id="KW-0328">Glycosyltransferase</keyword>
<comment type="subcellular location">
    <subcellularLocation>
        <location evidence="1">Golgi apparatus membrane</location>
        <topology evidence="1">Single-pass type II membrane protein</topology>
    </subcellularLocation>
</comment>
<sequence>MAHLRGRTLLFPLAAATVLVASTIFLFAAAGARWRPADTGLPVPPAVFSAAAVPVTAAESSSNATAAARKELSFHDENGHPDDPASGSDSGAAARCDPRAAAVRFFMYDLPPEFHFGLLGWSPPSPDSVWPDLTNDAAPPPRYPGGLNQQHSVEYWLTLDLLSSSSPPCSAAVRVADSRDADLNFVPFFASLSYNRHSRPVPPEKVARDKALQEKLVRYLTARPEWKRYGGADHVIVAHHPNSLLHARAALSPAVLVLSDFGRYQPRVARLEKDVIAPYKHMAKTFVNDSAGFDDRPTLLYFRGAIYRKEDHGASKASQGMHSSKFCLNIAGDTPSSNRLFDAIVSHCVPVIISDDIELPYEDVLDYSKFSIFVRSSDAVKKGYVMKLISGVSKEQWTSMWNRLKEVDKHFEYQYPSQKADAVQMIWQALARRVPAIHLKVHRSSRFSRSDRGK</sequence>
<evidence type="ECO:0000256" key="1">
    <source>
        <dbReference type="ARBA" id="ARBA00004323"/>
    </source>
</evidence>
<evidence type="ECO:0000259" key="7">
    <source>
        <dbReference type="Pfam" id="PF03016"/>
    </source>
</evidence>
<dbReference type="GO" id="GO:0016757">
    <property type="term" value="F:glycosyltransferase activity"/>
    <property type="evidence" value="ECO:0007669"/>
    <property type="project" value="UniProtKB-KW"/>
</dbReference>
<organism evidence="8 9">
    <name type="scientific">Digitaria exilis</name>
    <dbReference type="NCBI Taxonomy" id="1010633"/>
    <lineage>
        <taxon>Eukaryota</taxon>
        <taxon>Viridiplantae</taxon>
        <taxon>Streptophyta</taxon>
        <taxon>Embryophyta</taxon>
        <taxon>Tracheophyta</taxon>
        <taxon>Spermatophyta</taxon>
        <taxon>Magnoliopsida</taxon>
        <taxon>Liliopsida</taxon>
        <taxon>Poales</taxon>
        <taxon>Poaceae</taxon>
        <taxon>PACMAD clade</taxon>
        <taxon>Panicoideae</taxon>
        <taxon>Panicodae</taxon>
        <taxon>Paniceae</taxon>
        <taxon>Anthephorinae</taxon>
        <taxon>Digitaria</taxon>
    </lineage>
</organism>
<protein>
    <recommendedName>
        <fullName evidence="7">Exostosin GT47 domain-containing protein</fullName>
    </recommendedName>
</protein>
<dbReference type="OrthoDB" id="1924787at2759"/>
<keyword evidence="4" id="KW-0735">Signal-anchor</keyword>
<keyword evidence="9" id="KW-1185">Reference proteome</keyword>
<evidence type="ECO:0000256" key="3">
    <source>
        <dbReference type="ARBA" id="ARBA00022676"/>
    </source>
</evidence>
<evidence type="ECO:0000256" key="2">
    <source>
        <dbReference type="ARBA" id="ARBA00010271"/>
    </source>
</evidence>
<dbReference type="EMBL" id="JACEFO010001767">
    <property type="protein sequence ID" value="KAF8706416.1"/>
    <property type="molecule type" value="Genomic_DNA"/>
</dbReference>